<dbReference type="Proteomes" id="UP000317716">
    <property type="component" value="Unassembled WGS sequence"/>
</dbReference>
<feature type="domain" description="Glycosyltransferase subfamily 4-like N-terminal" evidence="2">
    <location>
        <begin position="38"/>
        <end position="185"/>
    </location>
</feature>
<keyword evidence="3" id="KW-0808">Transferase</keyword>
<dbReference type="Gene3D" id="3.40.50.2000">
    <property type="entry name" value="Glycogen Phosphorylase B"/>
    <property type="match status" value="1"/>
</dbReference>
<reference evidence="3 4" key="1">
    <citation type="journal article" date="2019" name="Nat. Microbiol.">
        <title>Mediterranean grassland soil C-N compound turnover is dependent on rainfall and depth, and is mediated by genomically divergent microorganisms.</title>
        <authorList>
            <person name="Diamond S."/>
            <person name="Andeer P.F."/>
            <person name="Li Z."/>
            <person name="Crits-Christoph A."/>
            <person name="Burstein D."/>
            <person name="Anantharaman K."/>
            <person name="Lane K.R."/>
            <person name="Thomas B.C."/>
            <person name="Pan C."/>
            <person name="Northen T.R."/>
            <person name="Banfield J.F."/>
        </authorList>
    </citation>
    <scope>NUCLEOTIDE SEQUENCE [LARGE SCALE GENOMIC DNA]</scope>
    <source>
        <strain evidence="3">WS_2</strain>
    </source>
</reference>
<accession>A0A538SZ47</accession>
<sequence>MTTAHAAVGRDAGRSFRIVDIINVSSSADRLLKARVLAMRASGFDNRIVCADGPYVAALREAGIPVHTVHLPRRLSPFRLLISLVEIATYLRRERVDLVHTHCSVPGAVGRAAAWLARVPVVIHTVHGFHFHARTPWPKRLPAVLAERLAGLLTDTLLTQNRSDLGLAEHFGIGPRGRRRWVGNGIEIGRFRLAARPARADAPCACSSRAARASACSSWGTARCGRRTRRSASGSRSPTASSSSATGTTSPSCSPRATSPC</sequence>
<protein>
    <submittedName>
        <fullName evidence="3">Glycosyltransferase family 4 protein</fullName>
    </submittedName>
</protein>
<feature type="compositionally biased region" description="Low complexity" evidence="1">
    <location>
        <begin position="231"/>
        <end position="254"/>
    </location>
</feature>
<proteinExistence type="predicted"/>
<name>A0A538SZ47_UNCEI</name>
<dbReference type="AlphaFoldDB" id="A0A538SZ47"/>
<dbReference type="SUPFAM" id="SSF53756">
    <property type="entry name" value="UDP-Glycosyltransferase/glycogen phosphorylase"/>
    <property type="match status" value="1"/>
</dbReference>
<feature type="region of interest" description="Disordered" evidence="1">
    <location>
        <begin position="222"/>
        <end position="261"/>
    </location>
</feature>
<evidence type="ECO:0000256" key="1">
    <source>
        <dbReference type="SAM" id="MobiDB-lite"/>
    </source>
</evidence>
<dbReference type="EMBL" id="VBOS01000156">
    <property type="protein sequence ID" value="TMQ56656.1"/>
    <property type="molecule type" value="Genomic_DNA"/>
</dbReference>
<dbReference type="GO" id="GO:0016740">
    <property type="term" value="F:transferase activity"/>
    <property type="evidence" value="ECO:0007669"/>
    <property type="project" value="UniProtKB-KW"/>
</dbReference>
<organism evidence="3 4">
    <name type="scientific">Eiseniibacteriota bacterium</name>
    <dbReference type="NCBI Taxonomy" id="2212470"/>
    <lineage>
        <taxon>Bacteria</taxon>
        <taxon>Candidatus Eiseniibacteriota</taxon>
    </lineage>
</organism>
<evidence type="ECO:0000313" key="3">
    <source>
        <dbReference type="EMBL" id="TMQ56656.1"/>
    </source>
</evidence>
<dbReference type="Pfam" id="PF13579">
    <property type="entry name" value="Glyco_trans_4_4"/>
    <property type="match status" value="1"/>
</dbReference>
<evidence type="ECO:0000259" key="2">
    <source>
        <dbReference type="Pfam" id="PF13579"/>
    </source>
</evidence>
<gene>
    <name evidence="3" type="ORF">E6K72_04660</name>
</gene>
<dbReference type="InterPro" id="IPR028098">
    <property type="entry name" value="Glyco_trans_4-like_N"/>
</dbReference>
<evidence type="ECO:0000313" key="4">
    <source>
        <dbReference type="Proteomes" id="UP000317716"/>
    </source>
</evidence>
<comment type="caution">
    <text evidence="3">The sequence shown here is derived from an EMBL/GenBank/DDBJ whole genome shotgun (WGS) entry which is preliminary data.</text>
</comment>